<accession>A0ABT6ZGZ8</accession>
<evidence type="ECO:0008006" key="3">
    <source>
        <dbReference type="Google" id="ProtNLM"/>
    </source>
</evidence>
<comment type="caution">
    <text evidence="1">The sequence shown here is derived from an EMBL/GenBank/DDBJ whole genome shotgun (WGS) entry which is preliminary data.</text>
</comment>
<proteinExistence type="predicted"/>
<organism evidence="1 2">
    <name type="scientific">Microbacterium dauci</name>
    <dbReference type="NCBI Taxonomy" id="3048008"/>
    <lineage>
        <taxon>Bacteria</taxon>
        <taxon>Bacillati</taxon>
        <taxon>Actinomycetota</taxon>
        <taxon>Actinomycetes</taxon>
        <taxon>Micrococcales</taxon>
        <taxon>Microbacteriaceae</taxon>
        <taxon>Microbacterium</taxon>
    </lineage>
</organism>
<sequence length="87" mass="9591">MNTVHPTTDTPLAGPFTRAIAKELRARIDDISVAKLILIAHNIGMTVAEFWELISGNVEITTNQIDWIADHLGVTPYEIVAYAEMNA</sequence>
<dbReference type="EMBL" id="JASJND010000007">
    <property type="protein sequence ID" value="MDJ1115398.1"/>
    <property type="molecule type" value="Genomic_DNA"/>
</dbReference>
<protein>
    <recommendedName>
        <fullName evidence="3">HTH cro/C1-type domain-containing protein</fullName>
    </recommendedName>
</protein>
<reference evidence="1 2" key="1">
    <citation type="submission" date="2023-05" db="EMBL/GenBank/DDBJ databases">
        <title>Microbacterium dauci sp.nov., Isolated from Carrot Rhizosphere Soil.</title>
        <authorList>
            <person name="Xiao Z."/>
            <person name="Zheng J."/>
        </authorList>
    </citation>
    <scope>NUCLEOTIDE SEQUENCE [LARGE SCALE GENOMIC DNA]</scope>
    <source>
        <strain evidence="1 2">LX3-4</strain>
    </source>
</reference>
<dbReference type="Proteomes" id="UP001321481">
    <property type="component" value="Unassembled WGS sequence"/>
</dbReference>
<keyword evidence="2" id="KW-1185">Reference proteome</keyword>
<name>A0ABT6ZGZ8_9MICO</name>
<dbReference type="RefSeq" id="WP_283717076.1">
    <property type="nucleotide sequence ID" value="NZ_JASJND010000007.1"/>
</dbReference>
<evidence type="ECO:0000313" key="1">
    <source>
        <dbReference type="EMBL" id="MDJ1115398.1"/>
    </source>
</evidence>
<gene>
    <name evidence="1" type="ORF">QNI14_13175</name>
</gene>
<evidence type="ECO:0000313" key="2">
    <source>
        <dbReference type="Proteomes" id="UP001321481"/>
    </source>
</evidence>